<organism evidence="2 3">
    <name type="scientific">Epilithonimonas bovis DSM 19482</name>
    <dbReference type="NCBI Taxonomy" id="1121284"/>
    <lineage>
        <taxon>Bacteria</taxon>
        <taxon>Pseudomonadati</taxon>
        <taxon>Bacteroidota</taxon>
        <taxon>Flavobacteriia</taxon>
        <taxon>Flavobacteriales</taxon>
        <taxon>Weeksellaceae</taxon>
        <taxon>Chryseobacterium group</taxon>
        <taxon>Epilithonimonas</taxon>
    </lineage>
</organism>
<dbReference type="EMBL" id="FTPU01000020">
    <property type="protein sequence ID" value="SIT97320.1"/>
    <property type="molecule type" value="Genomic_DNA"/>
</dbReference>
<dbReference type="Proteomes" id="UP000187261">
    <property type="component" value="Unassembled WGS sequence"/>
</dbReference>
<feature type="transmembrane region" description="Helical" evidence="1">
    <location>
        <begin position="5"/>
        <end position="22"/>
    </location>
</feature>
<dbReference type="STRING" id="1121284.SAMN05660493_02036"/>
<accession>A0A1U7PZG3</accession>
<proteinExistence type="predicted"/>
<gene>
    <name evidence="2" type="ORF">SAMN05660493_02036</name>
</gene>
<keyword evidence="3" id="KW-1185">Reference proteome</keyword>
<evidence type="ECO:0000313" key="3">
    <source>
        <dbReference type="Proteomes" id="UP000187261"/>
    </source>
</evidence>
<keyword evidence="1" id="KW-0472">Membrane</keyword>
<dbReference type="AlphaFoldDB" id="A0A1U7PZG3"/>
<sequence>MRNKIFYLILIISSGISYFLFVKKINNPLFDVLTLTIFIWSISKLVIYLKKKDSKEQNI</sequence>
<reference evidence="3" key="1">
    <citation type="submission" date="2016-10" db="EMBL/GenBank/DDBJ databases">
        <authorList>
            <person name="Varghese N."/>
            <person name="Submissions S."/>
        </authorList>
    </citation>
    <scope>NUCLEOTIDE SEQUENCE [LARGE SCALE GENOMIC DNA]</scope>
    <source>
        <strain evidence="3">DSM 19482</strain>
    </source>
</reference>
<keyword evidence="1" id="KW-0812">Transmembrane</keyword>
<name>A0A1U7PZG3_9FLAO</name>
<evidence type="ECO:0000313" key="2">
    <source>
        <dbReference type="EMBL" id="SIT97320.1"/>
    </source>
</evidence>
<protein>
    <submittedName>
        <fullName evidence="2">Uncharacterized protein</fullName>
    </submittedName>
</protein>
<feature type="transmembrane region" description="Helical" evidence="1">
    <location>
        <begin position="28"/>
        <end position="49"/>
    </location>
</feature>
<keyword evidence="1" id="KW-1133">Transmembrane helix</keyword>
<evidence type="ECO:0000256" key="1">
    <source>
        <dbReference type="SAM" id="Phobius"/>
    </source>
</evidence>